<feature type="transmembrane region" description="Helical" evidence="5">
    <location>
        <begin position="193"/>
        <end position="209"/>
    </location>
</feature>
<evidence type="ECO:0000259" key="6">
    <source>
        <dbReference type="Pfam" id="PF04932"/>
    </source>
</evidence>
<feature type="transmembrane region" description="Helical" evidence="5">
    <location>
        <begin position="51"/>
        <end position="71"/>
    </location>
</feature>
<feature type="transmembrane region" description="Helical" evidence="5">
    <location>
        <begin position="380"/>
        <end position="398"/>
    </location>
</feature>
<feature type="transmembrane region" description="Helical" evidence="5">
    <location>
        <begin position="163"/>
        <end position="186"/>
    </location>
</feature>
<evidence type="ECO:0000256" key="2">
    <source>
        <dbReference type="ARBA" id="ARBA00022692"/>
    </source>
</evidence>
<evidence type="ECO:0000256" key="3">
    <source>
        <dbReference type="ARBA" id="ARBA00022989"/>
    </source>
</evidence>
<feature type="transmembrane region" description="Helical" evidence="5">
    <location>
        <begin position="131"/>
        <end position="151"/>
    </location>
</feature>
<dbReference type="PANTHER" id="PTHR37422:SF13">
    <property type="entry name" value="LIPOPOLYSACCHARIDE BIOSYNTHESIS PROTEIN PA4999-RELATED"/>
    <property type="match status" value="1"/>
</dbReference>
<dbReference type="Proteomes" id="UP001248581">
    <property type="component" value="Chromosome"/>
</dbReference>
<feature type="transmembrane region" description="Helical" evidence="5">
    <location>
        <begin position="215"/>
        <end position="232"/>
    </location>
</feature>
<dbReference type="Pfam" id="PF04932">
    <property type="entry name" value="Wzy_C"/>
    <property type="match status" value="1"/>
</dbReference>
<dbReference type="GO" id="GO:0016874">
    <property type="term" value="F:ligase activity"/>
    <property type="evidence" value="ECO:0007669"/>
    <property type="project" value="UniProtKB-KW"/>
</dbReference>
<gene>
    <name evidence="7" type="ORF">RI845_18320</name>
</gene>
<reference evidence="8" key="1">
    <citation type="submission" date="2023-09" db="EMBL/GenBank/DDBJ databases">
        <authorList>
            <person name="Li S."/>
            <person name="Li X."/>
            <person name="Zhang C."/>
            <person name="Zhao Z."/>
        </authorList>
    </citation>
    <scope>NUCLEOTIDE SEQUENCE [LARGE SCALE GENOMIC DNA]</scope>
    <source>
        <strain evidence="8">SQ345</strain>
    </source>
</reference>
<name>A0ABY9TI19_9GAMM</name>
<proteinExistence type="predicted"/>
<feature type="transmembrane region" description="Helical" evidence="5">
    <location>
        <begin position="83"/>
        <end position="99"/>
    </location>
</feature>
<organism evidence="7 8">
    <name type="scientific">Thalassotalea nanhaiensis</name>
    <dbReference type="NCBI Taxonomy" id="3065648"/>
    <lineage>
        <taxon>Bacteria</taxon>
        <taxon>Pseudomonadati</taxon>
        <taxon>Pseudomonadota</taxon>
        <taxon>Gammaproteobacteria</taxon>
        <taxon>Alteromonadales</taxon>
        <taxon>Colwelliaceae</taxon>
        <taxon>Thalassotalea</taxon>
    </lineage>
</organism>
<feature type="transmembrane region" description="Helical" evidence="5">
    <location>
        <begin position="239"/>
        <end position="259"/>
    </location>
</feature>
<evidence type="ECO:0000313" key="8">
    <source>
        <dbReference type="Proteomes" id="UP001248581"/>
    </source>
</evidence>
<dbReference type="EMBL" id="CP134146">
    <property type="protein sequence ID" value="WNC68461.1"/>
    <property type="molecule type" value="Genomic_DNA"/>
</dbReference>
<dbReference type="PANTHER" id="PTHR37422">
    <property type="entry name" value="TEICHURONIC ACID BIOSYNTHESIS PROTEIN TUAE"/>
    <property type="match status" value="1"/>
</dbReference>
<feature type="transmembrane region" description="Helical" evidence="5">
    <location>
        <begin position="105"/>
        <end position="124"/>
    </location>
</feature>
<dbReference type="InterPro" id="IPR051533">
    <property type="entry name" value="WaaL-like"/>
</dbReference>
<keyword evidence="4 5" id="KW-0472">Membrane</keyword>
<dbReference type="InterPro" id="IPR007016">
    <property type="entry name" value="O-antigen_ligase-rel_domated"/>
</dbReference>
<keyword evidence="8" id="KW-1185">Reference proteome</keyword>
<evidence type="ECO:0000313" key="7">
    <source>
        <dbReference type="EMBL" id="WNC68461.1"/>
    </source>
</evidence>
<evidence type="ECO:0000256" key="1">
    <source>
        <dbReference type="ARBA" id="ARBA00004141"/>
    </source>
</evidence>
<evidence type="ECO:0000256" key="5">
    <source>
        <dbReference type="SAM" id="Phobius"/>
    </source>
</evidence>
<accession>A0ABY9TI19</accession>
<sequence>MSISALIFIFLYVMGLIKAFTSKPLWGLFSYFVAFYMHPPSRWWGVELPDFRWSLIAAVITFIALIFNSKLKIDWLDNKESKLLLLFWCYICLQMFWAIDFYLHLRYIELFLKFILLFVLIRNCITNKGELIFFILINAIGCTYFGYLGLINTSGRLEGVGGASIASANLIAQHVAVILILSSYLLLCNLKKLNWLLIPLVIILLEIIMQTESRTVLISLFCIALFSLFYIPRDVKKQFIIYLSLGGILFFSLLGPQIIQRFEQISSNESSVFQPKIDRSALSRIEVIKAQLSMFKERPIIGYGNRGTLLLSPLYLQEEFLTKPTAQNNNASIRASHNLAMSMLVDHGLIGATIYFYLILILFLKINVIKNNCEVNKDDFFYSVMLLATTLSLLLLQIAGQGTNNKVLEVTIWLMALITLISDHIKSYSKVQINDK</sequence>
<feature type="domain" description="O-antigen ligase-related" evidence="6">
    <location>
        <begin position="200"/>
        <end position="356"/>
    </location>
</feature>
<feature type="transmembrane region" description="Helical" evidence="5">
    <location>
        <begin position="410"/>
        <end position="428"/>
    </location>
</feature>
<feature type="transmembrane region" description="Helical" evidence="5">
    <location>
        <begin position="348"/>
        <end position="368"/>
    </location>
</feature>
<dbReference type="RefSeq" id="WP_348387617.1">
    <property type="nucleotide sequence ID" value="NZ_CP134146.1"/>
</dbReference>
<protein>
    <submittedName>
        <fullName evidence="7">O-antigen ligase family protein</fullName>
    </submittedName>
</protein>
<keyword evidence="3 5" id="KW-1133">Transmembrane helix</keyword>
<keyword evidence="7" id="KW-0436">Ligase</keyword>
<keyword evidence="2 5" id="KW-0812">Transmembrane</keyword>
<comment type="subcellular location">
    <subcellularLocation>
        <location evidence="1">Membrane</location>
        <topology evidence="1">Multi-pass membrane protein</topology>
    </subcellularLocation>
</comment>
<evidence type="ECO:0000256" key="4">
    <source>
        <dbReference type="ARBA" id="ARBA00023136"/>
    </source>
</evidence>